<comment type="caution">
    <text evidence="6">Lacks conserved residue(s) required for the propagation of feature annotation.</text>
</comment>
<dbReference type="GO" id="GO:0005254">
    <property type="term" value="F:chloride channel activity"/>
    <property type="evidence" value="ECO:0007669"/>
    <property type="project" value="UniProtKB-KW"/>
</dbReference>
<evidence type="ECO:0000256" key="6">
    <source>
        <dbReference type="RuleBase" id="RU363126"/>
    </source>
</evidence>
<reference evidence="8" key="1">
    <citation type="submission" date="2022-11" db="UniProtKB">
        <authorList>
            <consortium name="WormBaseParasite"/>
        </authorList>
    </citation>
    <scope>IDENTIFICATION</scope>
</reference>
<keyword evidence="4 6" id="KW-0472">Membrane</keyword>
<keyword evidence="3 6" id="KW-1133">Transmembrane helix</keyword>
<sequence>MNFTLSLIIDVLVEIRTIKRFPTLQHFVTAGLMTDAELKTYETVDAPHGKWWVPLVWVSNLLKKCQEEKVIDSVLLKCLMKEVLSFRLGLVMLIVYDWMSIPLVYTQIFDGFTDE</sequence>
<dbReference type="PANTHER" id="PTHR10736:SF31">
    <property type="entry name" value="BESTROPHIN HOMOLOG 14"/>
    <property type="match status" value="1"/>
</dbReference>
<keyword evidence="6" id="KW-1003">Cell membrane</keyword>
<dbReference type="GO" id="GO:0005886">
    <property type="term" value="C:plasma membrane"/>
    <property type="evidence" value="ECO:0007669"/>
    <property type="project" value="UniProtKB-SubCell"/>
</dbReference>
<dbReference type="InterPro" id="IPR021134">
    <property type="entry name" value="Bestrophin-like"/>
</dbReference>
<dbReference type="WBParaSite" id="nRc.2.0.1.t10910-RA">
    <property type="protein sequence ID" value="nRc.2.0.1.t10910-RA"/>
    <property type="gene ID" value="nRc.2.0.1.g10910"/>
</dbReference>
<comment type="subcellular location">
    <subcellularLocation>
        <location evidence="6">Cell membrane</location>
        <topology evidence="6">Multi-pass membrane protein</topology>
    </subcellularLocation>
    <subcellularLocation>
        <location evidence="1">Membrane</location>
    </subcellularLocation>
</comment>
<protein>
    <recommendedName>
        <fullName evidence="6">Bestrophin homolog</fullName>
    </recommendedName>
</protein>
<name>A0A915I9Q8_ROMCU</name>
<keyword evidence="6" id="KW-0407">Ion channel</keyword>
<keyword evidence="6" id="KW-0869">Chloride channel</keyword>
<evidence type="ECO:0000313" key="8">
    <source>
        <dbReference type="WBParaSite" id="nRc.2.0.1.t10910-RA"/>
    </source>
</evidence>
<dbReference type="Pfam" id="PF01062">
    <property type="entry name" value="Bestrophin"/>
    <property type="match status" value="1"/>
</dbReference>
<feature type="transmembrane region" description="Helical" evidence="6">
    <location>
        <begin position="84"/>
        <end position="105"/>
    </location>
</feature>
<accession>A0A915I9Q8</accession>
<keyword evidence="7" id="KW-1185">Reference proteome</keyword>
<evidence type="ECO:0000256" key="1">
    <source>
        <dbReference type="ARBA" id="ARBA00004370"/>
    </source>
</evidence>
<evidence type="ECO:0000256" key="2">
    <source>
        <dbReference type="ARBA" id="ARBA00022692"/>
    </source>
</evidence>
<keyword evidence="6" id="KW-0868">Chloride</keyword>
<dbReference type="AlphaFoldDB" id="A0A915I9Q8"/>
<comment type="function">
    <text evidence="6">Forms chloride channels.</text>
</comment>
<evidence type="ECO:0000256" key="5">
    <source>
        <dbReference type="ARBA" id="ARBA00034769"/>
    </source>
</evidence>
<dbReference type="Proteomes" id="UP000887565">
    <property type="component" value="Unplaced"/>
</dbReference>
<evidence type="ECO:0000256" key="4">
    <source>
        <dbReference type="ARBA" id="ARBA00023136"/>
    </source>
</evidence>
<comment type="similarity">
    <text evidence="5 6">Belongs to the anion channel-forming bestrophin (TC 1.A.46) family. Calcium-sensitive chloride channel subfamily.</text>
</comment>
<proteinExistence type="inferred from homology"/>
<evidence type="ECO:0000256" key="3">
    <source>
        <dbReference type="ARBA" id="ARBA00022989"/>
    </source>
</evidence>
<keyword evidence="6" id="KW-0406">Ion transport</keyword>
<dbReference type="InterPro" id="IPR000615">
    <property type="entry name" value="Bestrophin"/>
</dbReference>
<organism evidence="7 8">
    <name type="scientific">Romanomermis culicivorax</name>
    <name type="common">Nematode worm</name>
    <dbReference type="NCBI Taxonomy" id="13658"/>
    <lineage>
        <taxon>Eukaryota</taxon>
        <taxon>Metazoa</taxon>
        <taxon>Ecdysozoa</taxon>
        <taxon>Nematoda</taxon>
        <taxon>Enoplea</taxon>
        <taxon>Dorylaimia</taxon>
        <taxon>Mermithida</taxon>
        <taxon>Mermithoidea</taxon>
        <taxon>Mermithidae</taxon>
        <taxon>Romanomermis</taxon>
    </lineage>
</organism>
<evidence type="ECO:0000313" key="7">
    <source>
        <dbReference type="Proteomes" id="UP000887565"/>
    </source>
</evidence>
<keyword evidence="6" id="KW-0813">Transport</keyword>
<keyword evidence="2 6" id="KW-0812">Transmembrane</keyword>
<dbReference type="OMA" id="DIVFIDM"/>
<dbReference type="GO" id="GO:0034707">
    <property type="term" value="C:chloride channel complex"/>
    <property type="evidence" value="ECO:0007669"/>
    <property type="project" value="UniProtKB-KW"/>
</dbReference>
<dbReference type="PANTHER" id="PTHR10736">
    <property type="entry name" value="BESTROPHIN"/>
    <property type="match status" value="1"/>
</dbReference>